<evidence type="ECO:0000256" key="2">
    <source>
        <dbReference type="PROSITE-ProRule" id="PRU00169"/>
    </source>
</evidence>
<dbReference type="Gene3D" id="3.40.50.2300">
    <property type="match status" value="1"/>
</dbReference>
<dbReference type="GO" id="GO:0016301">
    <property type="term" value="F:kinase activity"/>
    <property type="evidence" value="ECO:0007669"/>
    <property type="project" value="UniProtKB-KW"/>
</dbReference>
<dbReference type="SMART" id="SM00448">
    <property type="entry name" value="REC"/>
    <property type="match status" value="1"/>
</dbReference>
<dbReference type="NCBIfam" id="TIGR01764">
    <property type="entry name" value="excise"/>
    <property type="match status" value="1"/>
</dbReference>
<dbReference type="InterPro" id="IPR009061">
    <property type="entry name" value="DNA-bd_dom_put_sf"/>
</dbReference>
<dbReference type="CDD" id="cd04762">
    <property type="entry name" value="HTH_MerR-trunc"/>
    <property type="match status" value="1"/>
</dbReference>
<dbReference type="InterPro" id="IPR001789">
    <property type="entry name" value="Sig_transdc_resp-reg_receiver"/>
</dbReference>
<name>A0A2H0LXI6_9BACT</name>
<evidence type="ECO:0000313" key="5">
    <source>
        <dbReference type="Proteomes" id="UP000229641"/>
    </source>
</evidence>
<dbReference type="PANTHER" id="PTHR44591">
    <property type="entry name" value="STRESS RESPONSE REGULATOR PROTEIN 1"/>
    <property type="match status" value="1"/>
</dbReference>
<dbReference type="Pfam" id="PF12728">
    <property type="entry name" value="HTH_17"/>
    <property type="match status" value="1"/>
</dbReference>
<dbReference type="GO" id="GO:0003677">
    <property type="term" value="F:DNA binding"/>
    <property type="evidence" value="ECO:0007669"/>
    <property type="project" value="InterPro"/>
</dbReference>
<dbReference type="SUPFAM" id="SSF52172">
    <property type="entry name" value="CheY-like"/>
    <property type="match status" value="1"/>
</dbReference>
<dbReference type="Pfam" id="PF00072">
    <property type="entry name" value="Response_reg"/>
    <property type="match status" value="1"/>
</dbReference>
<dbReference type="InterPro" id="IPR010093">
    <property type="entry name" value="SinI_DNA-bd"/>
</dbReference>
<dbReference type="SUPFAM" id="SSF46955">
    <property type="entry name" value="Putative DNA-binding domain"/>
    <property type="match status" value="1"/>
</dbReference>
<dbReference type="InterPro" id="IPR050595">
    <property type="entry name" value="Bact_response_regulator"/>
</dbReference>
<organism evidence="4 5">
    <name type="scientific">Candidatus Ghiorseimicrobium undicola</name>
    <dbReference type="NCBI Taxonomy" id="1974746"/>
    <lineage>
        <taxon>Bacteria</taxon>
        <taxon>Pseudomonadati</taxon>
        <taxon>Candidatus Omnitrophota</taxon>
        <taxon>Candidatus Ghiorseimicrobium</taxon>
    </lineage>
</organism>
<dbReference type="Proteomes" id="UP000229641">
    <property type="component" value="Unassembled WGS sequence"/>
</dbReference>
<dbReference type="InterPro" id="IPR011006">
    <property type="entry name" value="CheY-like_superfamily"/>
</dbReference>
<dbReference type="InterPro" id="IPR041657">
    <property type="entry name" value="HTH_17"/>
</dbReference>
<keyword evidence="4" id="KW-0418">Kinase</keyword>
<comment type="caution">
    <text evidence="4">The sequence shown here is derived from an EMBL/GenBank/DDBJ whole genome shotgun (WGS) entry which is preliminary data.</text>
</comment>
<dbReference type="PROSITE" id="PS50110">
    <property type="entry name" value="RESPONSE_REGULATORY"/>
    <property type="match status" value="1"/>
</dbReference>
<feature type="domain" description="Response regulatory" evidence="3">
    <location>
        <begin position="69"/>
        <end position="185"/>
    </location>
</feature>
<gene>
    <name evidence="4" type="ORF">COV72_04695</name>
</gene>
<dbReference type="EMBL" id="PCWA01000073">
    <property type="protein sequence ID" value="PIQ89096.1"/>
    <property type="molecule type" value="Genomic_DNA"/>
</dbReference>
<reference evidence="4 5" key="1">
    <citation type="submission" date="2017-09" db="EMBL/GenBank/DDBJ databases">
        <title>Depth-based differentiation of microbial function through sediment-hosted aquifers and enrichment of novel symbionts in the deep terrestrial subsurface.</title>
        <authorList>
            <person name="Probst A.J."/>
            <person name="Ladd B."/>
            <person name="Jarett J.K."/>
            <person name="Geller-Mcgrath D.E."/>
            <person name="Sieber C.M."/>
            <person name="Emerson J.B."/>
            <person name="Anantharaman K."/>
            <person name="Thomas B.C."/>
            <person name="Malmstrom R."/>
            <person name="Stieglmeier M."/>
            <person name="Klingl A."/>
            <person name="Woyke T."/>
            <person name="Ryan C.M."/>
            <person name="Banfield J.F."/>
        </authorList>
    </citation>
    <scope>NUCLEOTIDE SEQUENCE [LARGE SCALE GENOMIC DNA]</scope>
    <source>
        <strain evidence="4">CG11_big_fil_rev_8_21_14_0_20_42_13</strain>
    </source>
</reference>
<dbReference type="GO" id="GO:0000160">
    <property type="term" value="P:phosphorelay signal transduction system"/>
    <property type="evidence" value="ECO:0007669"/>
    <property type="project" value="InterPro"/>
</dbReference>
<evidence type="ECO:0000313" key="4">
    <source>
        <dbReference type="EMBL" id="PIQ89096.1"/>
    </source>
</evidence>
<dbReference type="Gene3D" id="1.10.1660.10">
    <property type="match status" value="1"/>
</dbReference>
<keyword evidence="1 2" id="KW-0597">Phosphoprotein</keyword>
<accession>A0A2H0LXI6</accession>
<evidence type="ECO:0000259" key="3">
    <source>
        <dbReference type="PROSITE" id="PS50110"/>
    </source>
</evidence>
<dbReference type="AlphaFoldDB" id="A0A2H0LXI6"/>
<evidence type="ECO:0000256" key="1">
    <source>
        <dbReference type="ARBA" id="ARBA00022553"/>
    </source>
</evidence>
<dbReference type="PANTHER" id="PTHR44591:SF3">
    <property type="entry name" value="RESPONSE REGULATORY DOMAIN-CONTAINING PROTEIN"/>
    <property type="match status" value="1"/>
</dbReference>
<sequence>MISNIFSTYSAANLCNVHHTTVINWIKEGKLQAYVTPGGHRRIKKDDLLEFMRTYKLPIPMEALSGKKRLLIADDDDEFLEELQDALSAQGFDLDFARDGFEVGVSVYQKKPDLLLLDFKMPGLDGFRVCEILKRDKATADIPIIAITALTSAKDKARIKKSGVNEYISKPVDMDYLLKIIKKYLKVTNNHKVLAC</sequence>
<protein>
    <submittedName>
        <fullName evidence="4">Histidine kinase</fullName>
    </submittedName>
</protein>
<proteinExistence type="predicted"/>
<feature type="modified residue" description="4-aspartylphosphate" evidence="2">
    <location>
        <position position="118"/>
    </location>
</feature>
<keyword evidence="4" id="KW-0808">Transferase</keyword>